<evidence type="ECO:0000256" key="1">
    <source>
        <dbReference type="ARBA" id="ARBA00004370"/>
    </source>
</evidence>
<dbReference type="SUPFAM" id="SSF56519">
    <property type="entry name" value="Penicillin binding protein dimerisation domain"/>
    <property type="match status" value="1"/>
</dbReference>
<reference evidence="8 9" key="1">
    <citation type="submission" date="2024-06" db="EMBL/GenBank/DDBJ databases">
        <title>The Natural Products Discovery Center: Release of the First 8490 Sequenced Strains for Exploring Actinobacteria Biosynthetic Diversity.</title>
        <authorList>
            <person name="Kalkreuter E."/>
            <person name="Kautsar S.A."/>
            <person name="Yang D."/>
            <person name="Bader C.D."/>
            <person name="Teijaro C.N."/>
            <person name="Fluegel L."/>
            <person name="Davis C.M."/>
            <person name="Simpson J.R."/>
            <person name="Lauterbach L."/>
            <person name="Steele A.D."/>
            <person name="Gui C."/>
            <person name="Meng S."/>
            <person name="Li G."/>
            <person name="Viehrig K."/>
            <person name="Ye F."/>
            <person name="Su P."/>
            <person name="Kiefer A.F."/>
            <person name="Nichols A."/>
            <person name="Cepeda A.J."/>
            <person name="Yan W."/>
            <person name="Fan B."/>
            <person name="Jiang Y."/>
            <person name="Adhikari A."/>
            <person name="Zheng C.-J."/>
            <person name="Schuster L."/>
            <person name="Cowan T.M."/>
            <person name="Smanski M.J."/>
            <person name="Chevrette M.G."/>
            <person name="De Carvalho L.P.S."/>
            <person name="Shen B."/>
        </authorList>
    </citation>
    <scope>NUCLEOTIDE SEQUENCE [LARGE SCALE GENOMIC DNA]</scope>
    <source>
        <strain evidence="8 9">NPDC048946</strain>
    </source>
</reference>
<gene>
    <name evidence="8" type="ORF">AB0C36_16835</name>
</gene>
<evidence type="ECO:0000256" key="3">
    <source>
        <dbReference type="ARBA" id="ARBA00023136"/>
    </source>
</evidence>
<organism evidence="8 9">
    <name type="scientific">Streptodolium elevatio</name>
    <dbReference type="NCBI Taxonomy" id="3157996"/>
    <lineage>
        <taxon>Bacteria</taxon>
        <taxon>Bacillati</taxon>
        <taxon>Actinomycetota</taxon>
        <taxon>Actinomycetes</taxon>
        <taxon>Kitasatosporales</taxon>
        <taxon>Streptomycetaceae</taxon>
        <taxon>Streptodolium</taxon>
    </lineage>
</organism>
<dbReference type="InterPro" id="IPR005311">
    <property type="entry name" value="PBP_dimer"/>
</dbReference>
<dbReference type="InterPro" id="IPR050515">
    <property type="entry name" value="Beta-lactam/transpept"/>
</dbReference>
<dbReference type="PANTHER" id="PTHR30627">
    <property type="entry name" value="PEPTIDOGLYCAN D,D-TRANSPEPTIDASE"/>
    <property type="match status" value="1"/>
</dbReference>
<dbReference type="InterPro" id="IPR036138">
    <property type="entry name" value="PBP_dimer_sf"/>
</dbReference>
<evidence type="ECO:0000259" key="7">
    <source>
        <dbReference type="Pfam" id="PF05223"/>
    </source>
</evidence>
<evidence type="ECO:0000256" key="4">
    <source>
        <dbReference type="SAM" id="SignalP"/>
    </source>
</evidence>
<name>A0ABV3DHK8_9ACTN</name>
<keyword evidence="9" id="KW-1185">Reference proteome</keyword>
<feature type="domain" description="Penicillin-binding protein transpeptidase" evidence="5">
    <location>
        <begin position="357"/>
        <end position="627"/>
    </location>
</feature>
<feature type="domain" description="NTF2-like N-terminal transpeptidase" evidence="7">
    <location>
        <begin position="38"/>
        <end position="146"/>
    </location>
</feature>
<comment type="caution">
    <text evidence="8">The sequence shown here is derived from an EMBL/GenBank/DDBJ whole genome shotgun (WGS) entry which is preliminary data.</text>
</comment>
<dbReference type="SUPFAM" id="SSF56601">
    <property type="entry name" value="beta-lactamase/transpeptidase-like"/>
    <property type="match status" value="1"/>
</dbReference>
<feature type="domain" description="Penicillin-binding protein dimerisation" evidence="6">
    <location>
        <begin position="155"/>
        <end position="321"/>
    </location>
</feature>
<keyword evidence="3" id="KW-0472">Membrane</keyword>
<protein>
    <submittedName>
        <fullName evidence="8">Penicillin-binding transpeptidase domain-containing protein</fullName>
    </submittedName>
</protein>
<dbReference type="EMBL" id="JBEZFP010000038">
    <property type="protein sequence ID" value="MEU8135171.1"/>
    <property type="molecule type" value="Genomic_DNA"/>
</dbReference>
<dbReference type="InterPro" id="IPR001460">
    <property type="entry name" value="PCN-bd_Tpept"/>
</dbReference>
<dbReference type="Gene3D" id="3.40.710.10">
    <property type="entry name" value="DD-peptidase/beta-lactamase superfamily"/>
    <property type="match status" value="1"/>
</dbReference>
<proteinExistence type="inferred from homology"/>
<keyword evidence="4" id="KW-0732">Signal</keyword>
<evidence type="ECO:0000313" key="9">
    <source>
        <dbReference type="Proteomes" id="UP001551482"/>
    </source>
</evidence>
<dbReference type="Pfam" id="PF03717">
    <property type="entry name" value="PBP_dimer"/>
    <property type="match status" value="1"/>
</dbReference>
<accession>A0ABV3DHK8</accession>
<sequence length="630" mass="65314">MGRTRRRIPSAVPVALSVVVALALTGCSDDGGKKDTSEATAKEFLAAWQANDIPKAAALTDDPAKATAALNDARKQLQLRQGEYAAKGYTKGEDDKPGSLAYSAKLTVAGVPEPLTIESAVPVVNKDGKAVVHWEAKILHPQFEEGWKFSNVRKSPDRASILDRNGGNLAGAMPAVSISLWPSKMGANADAIYAALSDPVFDKDIPKLKDQVAKSNPENAVFVVNLSKDKFDRIAKPKLERFGPAIVIKDITLQTSTVAKQIVGQVGEATDEILQKPGYENAGAGDQVGTSGLQARYQAQLGGTPTTKVTVKNGSGAEVATLYEKGGTPGTPIKTTLDQKMQTEAEKVMAASDKNASIVAIDTKTGGILAAANNPANGNNSAFNGRYAPGSTFKTVTAAALLQSGLKPTDKAPCENTLVVNGQTFKNYDDLKPIPDATFGADFMQSCNTGFIAQSDRLQDDTLTKVASDVFGVGQQWDVGTTTFDGSVPPAASKNEKAASMIGQGKVQASPLVMASVAATVESGTFNQPVIVTDPAPPARAASKPVDPAIAGQLRALMQSVVAGGTAESLKGVAEGAKTGTAEFSEGGQVLTNGWMIAFKGDIAVAVIVEKGESGGKAAGPIVKAFLSAV</sequence>
<feature type="signal peptide" evidence="4">
    <location>
        <begin position="1"/>
        <end position="23"/>
    </location>
</feature>
<evidence type="ECO:0000313" key="8">
    <source>
        <dbReference type="EMBL" id="MEU8135171.1"/>
    </source>
</evidence>
<dbReference type="RefSeq" id="WP_358354605.1">
    <property type="nucleotide sequence ID" value="NZ_JBEZFP010000038.1"/>
</dbReference>
<dbReference type="PANTHER" id="PTHR30627:SF24">
    <property type="entry name" value="PENICILLIN-BINDING PROTEIN 4B"/>
    <property type="match status" value="1"/>
</dbReference>
<comment type="subcellular location">
    <subcellularLocation>
        <location evidence="1">Membrane</location>
    </subcellularLocation>
</comment>
<dbReference type="InterPro" id="IPR012338">
    <property type="entry name" value="Beta-lactam/transpept-like"/>
</dbReference>
<dbReference type="Gene3D" id="3.90.1310.10">
    <property type="entry name" value="Penicillin-binding protein 2a (Domain 2)"/>
    <property type="match status" value="1"/>
</dbReference>
<dbReference type="Pfam" id="PF05223">
    <property type="entry name" value="MecA_N"/>
    <property type="match status" value="1"/>
</dbReference>
<evidence type="ECO:0000259" key="5">
    <source>
        <dbReference type="Pfam" id="PF00905"/>
    </source>
</evidence>
<evidence type="ECO:0000256" key="2">
    <source>
        <dbReference type="ARBA" id="ARBA00007171"/>
    </source>
</evidence>
<comment type="similarity">
    <text evidence="2">Belongs to the transpeptidase family.</text>
</comment>
<dbReference type="InterPro" id="IPR007887">
    <property type="entry name" value="MecA_N"/>
</dbReference>
<dbReference type="Gene3D" id="3.30.1390.30">
    <property type="entry name" value="Penicillin-binding protein 2a, domain 3"/>
    <property type="match status" value="1"/>
</dbReference>
<feature type="chain" id="PRO_5045414792" evidence="4">
    <location>
        <begin position="24"/>
        <end position="630"/>
    </location>
</feature>
<dbReference type="Pfam" id="PF00905">
    <property type="entry name" value="Transpeptidase"/>
    <property type="match status" value="1"/>
</dbReference>
<dbReference type="PROSITE" id="PS51257">
    <property type="entry name" value="PROKAR_LIPOPROTEIN"/>
    <property type="match status" value="1"/>
</dbReference>
<evidence type="ECO:0000259" key="6">
    <source>
        <dbReference type="Pfam" id="PF03717"/>
    </source>
</evidence>
<dbReference type="Proteomes" id="UP001551482">
    <property type="component" value="Unassembled WGS sequence"/>
</dbReference>